<gene>
    <name evidence="2" type="ORF">JY572_07475</name>
</gene>
<dbReference type="Proteomes" id="UP000663090">
    <property type="component" value="Chromosome"/>
</dbReference>
<dbReference type="RefSeq" id="WP_206717573.1">
    <property type="nucleotide sequence ID" value="NZ_CP071091.1"/>
</dbReference>
<reference evidence="2 3" key="1">
    <citation type="submission" date="2021-02" db="EMBL/GenBank/DDBJ databases">
        <title>De Novo genome assembly of isolated myxobacteria.</title>
        <authorList>
            <person name="Stevens D.C."/>
        </authorList>
    </citation>
    <scope>NUCLEOTIDE SEQUENCE [LARGE SCALE GENOMIC DNA]</scope>
    <source>
        <strain evidence="2 3">SCHIC003</strain>
    </source>
</reference>
<evidence type="ECO:0000313" key="2">
    <source>
        <dbReference type="EMBL" id="QSQ15886.1"/>
    </source>
</evidence>
<accession>A0ABX7NER3</accession>
<keyword evidence="3" id="KW-1185">Reference proteome</keyword>
<feature type="chain" id="PRO_5046248115" description="Lipoprotein" evidence="1">
    <location>
        <begin position="24"/>
        <end position="162"/>
    </location>
</feature>
<dbReference type="EMBL" id="CP071091">
    <property type="protein sequence ID" value="QSQ15886.1"/>
    <property type="molecule type" value="Genomic_DNA"/>
</dbReference>
<protein>
    <recommendedName>
        <fullName evidence="4">Lipoprotein</fullName>
    </recommendedName>
</protein>
<evidence type="ECO:0000313" key="3">
    <source>
        <dbReference type="Proteomes" id="UP000663090"/>
    </source>
</evidence>
<dbReference type="PROSITE" id="PS51257">
    <property type="entry name" value="PROKAR_LIPOPROTEIN"/>
    <property type="match status" value="1"/>
</dbReference>
<sequence>MTTGRFTLTGVAALALATGLATQGCGDDTVPCDNCPAVEGRYRMAFGDGGVPADCTLLGVDLPRGRPLDITRTGASLGGKLEGVSLSGNVSAEGSFTLAGTQAGAPDGGTTVNLSLAGRYTPPVGDGGTARLDGTFTGNFSRPSTGAPQRCGIIVPFSATRE</sequence>
<evidence type="ECO:0008006" key="4">
    <source>
        <dbReference type="Google" id="ProtNLM"/>
    </source>
</evidence>
<organism evidence="2 3">
    <name type="scientific">Myxococcus landrumensis</name>
    <dbReference type="NCBI Taxonomy" id="2813577"/>
    <lineage>
        <taxon>Bacteria</taxon>
        <taxon>Pseudomonadati</taxon>
        <taxon>Myxococcota</taxon>
        <taxon>Myxococcia</taxon>
        <taxon>Myxococcales</taxon>
        <taxon>Cystobacterineae</taxon>
        <taxon>Myxococcaceae</taxon>
        <taxon>Myxococcus</taxon>
    </lineage>
</organism>
<name>A0ABX7NER3_9BACT</name>
<keyword evidence="1" id="KW-0732">Signal</keyword>
<evidence type="ECO:0000256" key="1">
    <source>
        <dbReference type="SAM" id="SignalP"/>
    </source>
</evidence>
<feature type="signal peptide" evidence="1">
    <location>
        <begin position="1"/>
        <end position="23"/>
    </location>
</feature>
<proteinExistence type="predicted"/>